<feature type="binding site" evidence="7">
    <location>
        <position position="246"/>
    </location>
    <ligand>
        <name>S-adenosyl-L-methionine</name>
        <dbReference type="ChEBI" id="CHEBI:59789"/>
    </ligand>
</feature>
<organism evidence="10 11">
    <name type="scientific">Caenorhabditis nigoni</name>
    <dbReference type="NCBI Taxonomy" id="1611254"/>
    <lineage>
        <taxon>Eukaryota</taxon>
        <taxon>Metazoa</taxon>
        <taxon>Ecdysozoa</taxon>
        <taxon>Nematoda</taxon>
        <taxon>Chromadorea</taxon>
        <taxon>Rhabditida</taxon>
        <taxon>Rhabditina</taxon>
        <taxon>Rhabditomorpha</taxon>
        <taxon>Rhabditoidea</taxon>
        <taxon>Rhabditidae</taxon>
        <taxon>Peloderinae</taxon>
        <taxon>Caenorhabditis</taxon>
    </lineage>
</organism>
<dbReference type="EC" id="2.1.1.221" evidence="1"/>
<comment type="caution">
    <text evidence="10">The sequence shown here is derived from an EMBL/GenBank/DDBJ whole genome shotgun (WGS) entry which is preliminary data.</text>
</comment>
<dbReference type="PROSITE" id="PS51675">
    <property type="entry name" value="SAM_MT_TRM10"/>
    <property type="match status" value="1"/>
</dbReference>
<evidence type="ECO:0000256" key="3">
    <source>
        <dbReference type="ARBA" id="ARBA00022679"/>
    </source>
</evidence>
<dbReference type="EMBL" id="PDUG01000004">
    <property type="protein sequence ID" value="PIC34834.1"/>
    <property type="molecule type" value="Genomic_DNA"/>
</dbReference>
<evidence type="ECO:0000313" key="10">
    <source>
        <dbReference type="EMBL" id="PIC34834.1"/>
    </source>
</evidence>
<keyword evidence="11" id="KW-1185">Reference proteome</keyword>
<dbReference type="Gene3D" id="3.40.1280.30">
    <property type="match status" value="1"/>
</dbReference>
<dbReference type="GO" id="GO:0052905">
    <property type="term" value="F:tRNA (guanosine(9)-N1)-methyltransferase activity"/>
    <property type="evidence" value="ECO:0007669"/>
    <property type="project" value="UniProtKB-EC"/>
</dbReference>
<comment type="catalytic activity">
    <reaction evidence="5">
        <text>guanosine(9) in tRNA + S-adenosyl-L-methionine = N(1)-methylguanosine(9) in tRNA + S-adenosyl-L-homocysteine + H(+)</text>
        <dbReference type="Rhea" id="RHEA:43156"/>
        <dbReference type="Rhea" id="RHEA-COMP:10367"/>
        <dbReference type="Rhea" id="RHEA-COMP:10368"/>
        <dbReference type="ChEBI" id="CHEBI:15378"/>
        <dbReference type="ChEBI" id="CHEBI:57856"/>
        <dbReference type="ChEBI" id="CHEBI:59789"/>
        <dbReference type="ChEBI" id="CHEBI:73542"/>
        <dbReference type="ChEBI" id="CHEBI:74269"/>
        <dbReference type="EC" id="2.1.1.221"/>
    </reaction>
</comment>
<keyword evidence="3" id="KW-0808">Transferase</keyword>
<feature type="binding site" evidence="7">
    <location>
        <position position="232"/>
    </location>
    <ligand>
        <name>S-adenosyl-L-methionine</name>
        <dbReference type="ChEBI" id="CHEBI:59789"/>
    </ligand>
</feature>
<dbReference type="Proteomes" id="UP000230233">
    <property type="component" value="Chromosome IV"/>
</dbReference>
<dbReference type="InterPro" id="IPR016653">
    <property type="entry name" value="TRM10/TRM10A"/>
</dbReference>
<feature type="compositionally biased region" description="Basic and acidic residues" evidence="8">
    <location>
        <begin position="27"/>
        <end position="36"/>
    </location>
</feature>
<dbReference type="PIRSF" id="PIRSF016323">
    <property type="entry name" value="tRNA_m1G_mtfrase_met"/>
    <property type="match status" value="1"/>
</dbReference>
<dbReference type="InterPro" id="IPR028564">
    <property type="entry name" value="MT_TRM10-typ"/>
</dbReference>
<dbReference type="GO" id="GO:0005654">
    <property type="term" value="C:nucleoplasm"/>
    <property type="evidence" value="ECO:0007669"/>
    <property type="project" value="TreeGrafter"/>
</dbReference>
<feature type="active site" description="Proton acceptor" evidence="6">
    <location>
        <position position="224"/>
    </location>
</feature>
<dbReference type="InterPro" id="IPR007356">
    <property type="entry name" value="tRNA_m1G_MeTrfase_euk"/>
</dbReference>
<feature type="region of interest" description="Disordered" evidence="8">
    <location>
        <begin position="294"/>
        <end position="333"/>
    </location>
</feature>
<dbReference type="CDD" id="cd18101">
    <property type="entry name" value="Trm10euk_A"/>
    <property type="match status" value="1"/>
</dbReference>
<gene>
    <name evidence="10" type="primary">Cni-F25H8.1</name>
    <name evidence="10" type="synonym">Cnig_chr_IV.g14372</name>
    <name evidence="10" type="ORF">B9Z55_014372</name>
</gene>
<evidence type="ECO:0000256" key="6">
    <source>
        <dbReference type="PIRSR" id="PIRSR016323-1"/>
    </source>
</evidence>
<feature type="binding site" evidence="7">
    <location>
        <position position="220"/>
    </location>
    <ligand>
        <name>S-adenosyl-L-methionine</name>
        <dbReference type="ChEBI" id="CHEBI:59789"/>
    </ligand>
</feature>
<dbReference type="GO" id="GO:0002939">
    <property type="term" value="P:tRNA N1-guanine methylation"/>
    <property type="evidence" value="ECO:0007669"/>
    <property type="project" value="TreeGrafter"/>
</dbReference>
<keyword evidence="2" id="KW-0489">Methyltransferase</keyword>
<evidence type="ECO:0000256" key="8">
    <source>
        <dbReference type="SAM" id="MobiDB-lite"/>
    </source>
</evidence>
<evidence type="ECO:0000256" key="5">
    <source>
        <dbReference type="ARBA" id="ARBA00048434"/>
    </source>
</evidence>
<feature type="compositionally biased region" description="Acidic residues" evidence="8">
    <location>
        <begin position="37"/>
        <end position="52"/>
    </location>
</feature>
<dbReference type="InterPro" id="IPR038459">
    <property type="entry name" value="MT_TRM10-typ_sf"/>
</dbReference>
<dbReference type="PANTHER" id="PTHR13563:SF13">
    <property type="entry name" value="TRNA METHYLTRANSFERASE 10 HOMOLOG A"/>
    <property type="match status" value="1"/>
</dbReference>
<keyword evidence="4" id="KW-0949">S-adenosyl-L-methionine</keyword>
<evidence type="ECO:0000259" key="9">
    <source>
        <dbReference type="PROSITE" id="PS51675"/>
    </source>
</evidence>
<feature type="compositionally biased region" description="Acidic residues" evidence="8">
    <location>
        <begin position="1"/>
        <end position="26"/>
    </location>
</feature>
<dbReference type="GO" id="GO:0000049">
    <property type="term" value="F:tRNA binding"/>
    <property type="evidence" value="ECO:0007669"/>
    <property type="project" value="TreeGrafter"/>
</dbReference>
<evidence type="ECO:0000256" key="1">
    <source>
        <dbReference type="ARBA" id="ARBA00012797"/>
    </source>
</evidence>
<proteinExistence type="predicted"/>
<feature type="region of interest" description="Disordered" evidence="8">
    <location>
        <begin position="1"/>
        <end position="61"/>
    </location>
</feature>
<evidence type="ECO:0000313" key="11">
    <source>
        <dbReference type="Proteomes" id="UP000230233"/>
    </source>
</evidence>
<feature type="domain" description="SAM-dependent MTase TRM10-type" evidence="9">
    <location>
        <begin position="102"/>
        <end position="293"/>
    </location>
</feature>
<feature type="binding site" evidence="7">
    <location>
        <position position="200"/>
    </location>
    <ligand>
        <name>S-adenosyl-L-methionine</name>
        <dbReference type="ChEBI" id="CHEBI:59789"/>
    </ligand>
</feature>
<dbReference type="STRING" id="1611254.A0A2G5U5M4"/>
<dbReference type="AlphaFoldDB" id="A0A2G5U5M4"/>
<evidence type="ECO:0000256" key="7">
    <source>
        <dbReference type="PIRSR" id="PIRSR016323-2"/>
    </source>
</evidence>
<accession>A0A2G5U5M4</accession>
<dbReference type="PANTHER" id="PTHR13563">
    <property type="entry name" value="TRNA (GUANINE-9-) METHYLTRANSFERASE"/>
    <property type="match status" value="1"/>
</dbReference>
<dbReference type="FunFam" id="3.40.1280.30:FF:000001">
    <property type="entry name" value="tRNA methyltransferase 10 homolog A"/>
    <property type="match status" value="1"/>
</dbReference>
<sequence length="333" mass="38597">MSEDTAEDIVEIMDESVEHQDDDDDEPASKRSKDDIEGAVEIECSQDEELPDAEGMSKKQLRRLKYKKKWEEKKLEKRAAERIRKKEKRAALKEAGDLSKLRKRKDFRTMAQSNSKQRIALDMSFDDLMIEKDQKRTVQQIGWCYTANRHSPDPFQFHVVGFDGPSRKIYNGNEHNLNQDIFLHHEKLETVFKPEEIIYLTSESENILSELDDTKVYVIGGIVDHNSQKGLCHRIAKEKGFGHARLPLDEHLLMKTRRVLTINQVYEILVHWSVHKDWKAALLSIIPERKNAQLKEDTSEAVEAPKEEEKKIKPETVKTPKEEPSAVVPKTES</sequence>
<name>A0A2G5U5M4_9PELO</name>
<protein>
    <recommendedName>
        <fullName evidence="1">tRNA (guanine(9)-N(1))-methyltransferase</fullName>
        <ecNumber evidence="1">2.1.1.221</ecNumber>
    </recommendedName>
</protein>
<evidence type="ECO:0000256" key="2">
    <source>
        <dbReference type="ARBA" id="ARBA00022603"/>
    </source>
</evidence>
<reference evidence="11" key="1">
    <citation type="submission" date="2017-10" db="EMBL/GenBank/DDBJ databases">
        <title>Rapid genome shrinkage in a self-fertile nematode reveals novel sperm competition proteins.</title>
        <authorList>
            <person name="Yin D."/>
            <person name="Schwarz E.M."/>
            <person name="Thomas C.G."/>
            <person name="Felde R.L."/>
            <person name="Korf I.F."/>
            <person name="Cutter A.D."/>
            <person name="Schartner C.M."/>
            <person name="Ralston E.J."/>
            <person name="Meyer B.J."/>
            <person name="Haag E.S."/>
        </authorList>
    </citation>
    <scope>NUCLEOTIDE SEQUENCE [LARGE SCALE GENOMIC DNA]</scope>
    <source>
        <strain evidence="11">JU1422</strain>
    </source>
</reference>
<dbReference type="OrthoDB" id="278300at2759"/>
<evidence type="ECO:0000256" key="4">
    <source>
        <dbReference type="ARBA" id="ARBA00022691"/>
    </source>
</evidence>
<feature type="compositionally biased region" description="Basic and acidic residues" evidence="8">
    <location>
        <begin position="294"/>
        <end position="324"/>
    </location>
</feature>